<evidence type="ECO:0000259" key="5">
    <source>
        <dbReference type="PROSITE" id="PS50097"/>
    </source>
</evidence>
<feature type="region of interest" description="Disordered" evidence="4">
    <location>
        <begin position="951"/>
        <end position="1030"/>
    </location>
</feature>
<accession>A0A4Q1BH28</accession>
<dbReference type="InterPro" id="IPR002110">
    <property type="entry name" value="Ankyrin_rpt"/>
</dbReference>
<proteinExistence type="predicted"/>
<dbReference type="OrthoDB" id="1893551at2759"/>
<name>A0A4Q1BH28_TREME</name>
<dbReference type="EMBL" id="SDIL01000084">
    <property type="protein sequence ID" value="RXK36894.1"/>
    <property type="molecule type" value="Genomic_DNA"/>
</dbReference>
<dbReference type="PANTHER" id="PTHR22872:SF2">
    <property type="entry name" value="INHIBITOR OF BRUTON TYROSINE KINASE"/>
    <property type="match status" value="1"/>
</dbReference>
<evidence type="ECO:0000256" key="1">
    <source>
        <dbReference type="ARBA" id="ARBA00022737"/>
    </source>
</evidence>
<dbReference type="CDD" id="cd18186">
    <property type="entry name" value="BTB_POZ_ZBTB_KLHL-like"/>
    <property type="match status" value="2"/>
</dbReference>
<dbReference type="PROSITE" id="PS50097">
    <property type="entry name" value="BTB"/>
    <property type="match status" value="2"/>
</dbReference>
<dbReference type="Gene3D" id="3.30.710.10">
    <property type="entry name" value="Potassium Channel Kv1.1, Chain A"/>
    <property type="match status" value="2"/>
</dbReference>
<feature type="region of interest" description="Disordered" evidence="4">
    <location>
        <begin position="1257"/>
        <end position="1327"/>
    </location>
</feature>
<dbReference type="SUPFAM" id="SSF50985">
    <property type="entry name" value="RCC1/BLIP-II"/>
    <property type="match status" value="1"/>
</dbReference>
<dbReference type="PROSITE" id="PS50088">
    <property type="entry name" value="ANK_REPEAT"/>
    <property type="match status" value="1"/>
</dbReference>
<dbReference type="Gene3D" id="2.130.10.30">
    <property type="entry name" value="Regulator of chromosome condensation 1/beta-lactamase-inhibitor protein II"/>
    <property type="match status" value="1"/>
</dbReference>
<feature type="compositionally biased region" description="Low complexity" evidence="4">
    <location>
        <begin position="1048"/>
        <end position="1087"/>
    </location>
</feature>
<dbReference type="InParanoid" id="A0A4Q1BH28"/>
<dbReference type="STRING" id="5217.A0A4Q1BH28"/>
<evidence type="ECO:0000256" key="2">
    <source>
        <dbReference type="PROSITE-ProRule" id="PRU00023"/>
    </source>
</evidence>
<dbReference type="SUPFAM" id="SSF48403">
    <property type="entry name" value="Ankyrin repeat"/>
    <property type="match status" value="1"/>
</dbReference>
<dbReference type="InterPro" id="IPR011333">
    <property type="entry name" value="SKP1/BTB/POZ_sf"/>
</dbReference>
<dbReference type="Pfam" id="PF00023">
    <property type="entry name" value="Ank"/>
    <property type="match status" value="1"/>
</dbReference>
<sequence length="1327" mass="146355">MSSSYSPISTAAKGCKQSAAVLHLAASSLTTQSYTFFQILLRNPNVSVNLQDHESGYTALHRALFAGNIHAARDLLQRNDIDIHVKDAEGLTAFELYNGTVDGTSPPKDVMDGTDLFVWGVNRNFALGTGDSTDKAYPDRVNLQSQDQFNGHPDPTKRFSHVGVQDVVMGKLHTGVITSENRGNLSLCGFGSNGRLGRSIHSQLSLLPMADLPHTIISIALGPDHTLALTSGGYILSWGRNRFAQLGYVMDPSDKPIDMDGQVQMSPRRIVGPLKKEFVRGVAAGRMASACWTADAVWTWGTNGGNLGYDKNSNPVQVMPRKVTAISQPVVDIALSDHAMICLLDTSEVICFHHDVNFKISFSTPRVLSEAYPFRPPQSTLRPMIKKVTSCNQTFAALSSIGDVFTFTLPNPAEESKDTRDRHVIVKPQLIWALRKRFDAVRDVALGSDGTVIICTSAGHVFVRQRAKTGSGQLKFKRVPYLQRVIKVAANEAGAFAAIRVDAKPKDIKLIGPTLEEDIFSIQPHIRRLELQMSAADFEERYVKRAKQQEDEDDDESNNSVIQDIKTAIQLCTVLSRWRISDDTLFSWPEPLASDIHLVVGHHSIPAHSLILKLRSPILSRILSGETFDRFSLNHSDGSTKIRIEACHPLVALLLMQYLYSDEISAIWDPRVSREILERFPDLQLPITNIKTDLKIIADILKLDGLSVVLQAASKVSISQQTLSGDLQRFFDRTNVNGSEDCDITLCLEDREVRCSSTILRARCPFFEAMFADGDWMESQGVVEMRHLRWRPMRLVFRWIHEGVEDEFFDYLHQETLDEFLDFVFEVLAAATELLLDRLVLVCSRVITRHINAFNASALACEASFYQAIPLKEAIFDYIIVSLETMLESGLLDEMDDDVLHDLSNTIVQKQSMKIPIPRTEVIPRKLMEKYKDWLALQDLPIPRIRQKWKPRSPLLTPADPRTPRNGKKMDSPMTSPLITPATTTEDIFAMDEDTSPPGTASSMRVRPMTPLDLGSGSKAKVWKSRTVESGKKDLRSIMAETAAANKTPSRPTFTSTPSSLTVKPSTTPQSSQSPSLSRTSVLSKSPTSKPTALTGSPWRPIEPRRPSITAVQTQQSTPPLTSTSIPSSLSRATGTRNAIPPAGSSKVIVPIKSAPIPSRKTSGSGAAWTIPTFAPAPPILSASVSPGNSLNQSMSLLAIQRQEQDLADRHKGRAVASFADILAEEKRAGEERERKREEEDFSRWWEEERARLEREAMGVGRGGGRGRNGPRAVNARGRGRGKVGQDGMVNVASNGGQGQGGMESSGHVKEMGGSRGRGRARGMVRS</sequence>
<feature type="domain" description="BTB" evidence="5">
    <location>
        <begin position="594"/>
        <end position="665"/>
    </location>
</feature>
<protein>
    <recommendedName>
        <fullName evidence="5">BTB domain-containing protein</fullName>
    </recommendedName>
</protein>
<feature type="repeat" description="RCC1" evidence="3">
    <location>
        <begin position="114"/>
        <end position="180"/>
    </location>
</feature>
<dbReference type="InterPro" id="IPR000210">
    <property type="entry name" value="BTB/POZ_dom"/>
</dbReference>
<dbReference type="VEuPathDB" id="FungiDB:TREMEDRAFT_45779"/>
<feature type="repeat" description="RCC1" evidence="3">
    <location>
        <begin position="183"/>
        <end position="232"/>
    </location>
</feature>
<gene>
    <name evidence="6" type="ORF">M231_05868</name>
</gene>
<dbReference type="Pfam" id="PF00651">
    <property type="entry name" value="BTB"/>
    <property type="match status" value="2"/>
</dbReference>
<dbReference type="FunCoup" id="A0A4Q1BH28">
    <property type="interactions" value="88"/>
</dbReference>
<keyword evidence="7" id="KW-1185">Reference proteome</keyword>
<feature type="region of interest" description="Disordered" evidence="4">
    <location>
        <begin position="1042"/>
        <end position="1145"/>
    </location>
</feature>
<keyword evidence="2" id="KW-0040">ANK repeat</keyword>
<keyword evidence="1" id="KW-0677">Repeat</keyword>
<feature type="compositionally biased region" description="Low complexity" evidence="4">
    <location>
        <begin position="1113"/>
        <end position="1131"/>
    </location>
</feature>
<feature type="compositionally biased region" description="Polar residues" evidence="4">
    <location>
        <begin position="973"/>
        <end position="986"/>
    </location>
</feature>
<dbReference type="SUPFAM" id="SSF54695">
    <property type="entry name" value="POZ domain"/>
    <property type="match status" value="2"/>
</dbReference>
<organism evidence="6 7">
    <name type="scientific">Tremella mesenterica</name>
    <name type="common">Jelly fungus</name>
    <dbReference type="NCBI Taxonomy" id="5217"/>
    <lineage>
        <taxon>Eukaryota</taxon>
        <taxon>Fungi</taxon>
        <taxon>Dikarya</taxon>
        <taxon>Basidiomycota</taxon>
        <taxon>Agaricomycotina</taxon>
        <taxon>Tremellomycetes</taxon>
        <taxon>Tremellales</taxon>
        <taxon>Tremellaceae</taxon>
        <taxon>Tremella</taxon>
    </lineage>
</organism>
<evidence type="ECO:0000313" key="7">
    <source>
        <dbReference type="Proteomes" id="UP000289152"/>
    </source>
</evidence>
<dbReference type="SMART" id="SM00225">
    <property type="entry name" value="BTB"/>
    <property type="match status" value="2"/>
</dbReference>
<feature type="domain" description="BTB" evidence="5">
    <location>
        <begin position="742"/>
        <end position="803"/>
    </location>
</feature>
<dbReference type="PANTHER" id="PTHR22872">
    <property type="entry name" value="BTK-BINDING PROTEIN-RELATED"/>
    <property type="match status" value="1"/>
</dbReference>
<feature type="repeat" description="ANK" evidence="2">
    <location>
        <begin position="55"/>
        <end position="88"/>
    </location>
</feature>
<evidence type="ECO:0000256" key="3">
    <source>
        <dbReference type="PROSITE-ProRule" id="PRU00235"/>
    </source>
</evidence>
<dbReference type="InterPro" id="IPR000408">
    <property type="entry name" value="Reg_chr_condens"/>
</dbReference>
<dbReference type="Proteomes" id="UP000289152">
    <property type="component" value="Unassembled WGS sequence"/>
</dbReference>
<dbReference type="PROSITE" id="PS50012">
    <property type="entry name" value="RCC1_3"/>
    <property type="match status" value="4"/>
</dbReference>
<dbReference type="InterPro" id="IPR036770">
    <property type="entry name" value="Ankyrin_rpt-contain_sf"/>
</dbReference>
<dbReference type="InterPro" id="IPR009091">
    <property type="entry name" value="RCC1/BLIP-II"/>
</dbReference>
<evidence type="ECO:0000313" key="6">
    <source>
        <dbReference type="EMBL" id="RXK36894.1"/>
    </source>
</evidence>
<dbReference type="Pfam" id="PF13540">
    <property type="entry name" value="RCC1_2"/>
    <property type="match status" value="1"/>
</dbReference>
<feature type="repeat" description="RCC1" evidence="3">
    <location>
        <begin position="233"/>
        <end position="295"/>
    </location>
</feature>
<reference evidence="6 7" key="1">
    <citation type="submission" date="2016-06" db="EMBL/GenBank/DDBJ databases">
        <title>Evolution of pathogenesis and genome organization in the Tremellales.</title>
        <authorList>
            <person name="Cuomo C."/>
            <person name="Litvintseva A."/>
            <person name="Heitman J."/>
            <person name="Chen Y."/>
            <person name="Sun S."/>
            <person name="Springer D."/>
            <person name="Dromer F."/>
            <person name="Young S."/>
            <person name="Zeng Q."/>
            <person name="Chapman S."/>
            <person name="Gujja S."/>
            <person name="Saif S."/>
            <person name="Birren B."/>
        </authorList>
    </citation>
    <scope>NUCLEOTIDE SEQUENCE [LARGE SCALE GENOMIC DNA]</scope>
    <source>
        <strain evidence="6 7">ATCC 28783</strain>
    </source>
</reference>
<feature type="compositionally biased region" description="Basic residues" evidence="4">
    <location>
        <begin position="1317"/>
        <end position="1327"/>
    </location>
</feature>
<dbReference type="CDD" id="cd18500">
    <property type="entry name" value="BACK_IBtk"/>
    <property type="match status" value="1"/>
</dbReference>
<feature type="repeat" description="RCC1" evidence="3">
    <location>
        <begin position="295"/>
        <end position="346"/>
    </location>
</feature>
<evidence type="ECO:0000256" key="4">
    <source>
        <dbReference type="SAM" id="MobiDB-lite"/>
    </source>
</evidence>
<comment type="caution">
    <text evidence="6">The sequence shown here is derived from an EMBL/GenBank/DDBJ whole genome shotgun (WGS) entry which is preliminary data.</text>
</comment>
<dbReference type="Gene3D" id="1.25.40.20">
    <property type="entry name" value="Ankyrin repeat-containing domain"/>
    <property type="match status" value="1"/>
</dbReference>
<dbReference type="InterPro" id="IPR051625">
    <property type="entry name" value="Signaling_Regulatory_Domain"/>
</dbReference>